<comment type="caution">
    <text evidence="1">The sequence shown here is derived from an EMBL/GenBank/DDBJ whole genome shotgun (WGS) entry which is preliminary data.</text>
</comment>
<sequence length="271" mass="30686">MDTKSEDGVLARGSPPVVSTSTLFQSSNADVTFQSSDNVDFRLHKRYLEFATGGFPPANTPSSLGEIVRLSESSTTLEILFQFVYPQRHPSLDKLGFEELLKVAEAAEKYEVFGALTATHLMLREFLHSHSKQVLQFACVHRVAPLVERLAPIMMDTPLSKIKSALILCPSYFVEWSLFREQYLQLSIALAQSRPQHKCDNFNIFTRVVLQKLDKPSNLMMPNLENLFNIRSIGGLENIQVCCATESRKWYHAVRERVAKIPEFTLETMDG</sequence>
<evidence type="ECO:0008006" key="3">
    <source>
        <dbReference type="Google" id="ProtNLM"/>
    </source>
</evidence>
<name>A0A9W8P1M6_9AGAR</name>
<evidence type="ECO:0000313" key="1">
    <source>
        <dbReference type="EMBL" id="KAJ3745178.1"/>
    </source>
</evidence>
<proteinExistence type="predicted"/>
<gene>
    <name evidence="1" type="ORF">DFH05DRAFT_1492715</name>
</gene>
<reference evidence="1 2" key="1">
    <citation type="journal article" date="2023" name="Proc. Natl. Acad. Sci. U.S.A.">
        <title>A global phylogenomic analysis of the shiitake genus Lentinula.</title>
        <authorList>
            <person name="Sierra-Patev S."/>
            <person name="Min B."/>
            <person name="Naranjo-Ortiz M."/>
            <person name="Looney B."/>
            <person name="Konkel Z."/>
            <person name="Slot J.C."/>
            <person name="Sakamoto Y."/>
            <person name="Steenwyk J.L."/>
            <person name="Rokas A."/>
            <person name="Carro J."/>
            <person name="Camarero S."/>
            <person name="Ferreira P."/>
            <person name="Molpeceres G."/>
            <person name="Ruiz-Duenas F.J."/>
            <person name="Serrano A."/>
            <person name="Henrissat B."/>
            <person name="Drula E."/>
            <person name="Hughes K.W."/>
            <person name="Mata J.L."/>
            <person name="Ishikawa N.K."/>
            <person name="Vargas-Isla R."/>
            <person name="Ushijima S."/>
            <person name="Smith C.A."/>
            <person name="Donoghue J."/>
            <person name="Ahrendt S."/>
            <person name="Andreopoulos W."/>
            <person name="He G."/>
            <person name="LaButti K."/>
            <person name="Lipzen A."/>
            <person name="Ng V."/>
            <person name="Riley R."/>
            <person name="Sandor L."/>
            <person name="Barry K."/>
            <person name="Martinez A.T."/>
            <person name="Xiao Y."/>
            <person name="Gibbons J.G."/>
            <person name="Terashima K."/>
            <person name="Grigoriev I.V."/>
            <person name="Hibbett D."/>
        </authorList>
    </citation>
    <scope>NUCLEOTIDE SEQUENCE [LARGE SCALE GENOMIC DNA]</scope>
    <source>
        <strain evidence="1 2">TFB7810</strain>
    </source>
</reference>
<dbReference type="AlphaFoldDB" id="A0A9W8P1M6"/>
<accession>A0A9W8P1M6</accession>
<keyword evidence="2" id="KW-1185">Reference proteome</keyword>
<evidence type="ECO:0000313" key="2">
    <source>
        <dbReference type="Proteomes" id="UP001142393"/>
    </source>
</evidence>
<organism evidence="1 2">
    <name type="scientific">Lentinula detonsa</name>
    <dbReference type="NCBI Taxonomy" id="2804962"/>
    <lineage>
        <taxon>Eukaryota</taxon>
        <taxon>Fungi</taxon>
        <taxon>Dikarya</taxon>
        <taxon>Basidiomycota</taxon>
        <taxon>Agaricomycotina</taxon>
        <taxon>Agaricomycetes</taxon>
        <taxon>Agaricomycetidae</taxon>
        <taxon>Agaricales</taxon>
        <taxon>Marasmiineae</taxon>
        <taxon>Omphalotaceae</taxon>
        <taxon>Lentinula</taxon>
    </lineage>
</organism>
<dbReference type="Proteomes" id="UP001142393">
    <property type="component" value="Unassembled WGS sequence"/>
</dbReference>
<dbReference type="EMBL" id="JANVFU010000006">
    <property type="protein sequence ID" value="KAJ3745178.1"/>
    <property type="molecule type" value="Genomic_DNA"/>
</dbReference>
<protein>
    <recommendedName>
        <fullName evidence="3">BTB domain-containing protein</fullName>
    </recommendedName>
</protein>